<accession>A0A494Y1M6</accession>
<sequence length="407" mass="44106">MGAAVVRHRLSRDPRLRGVLAAGASLAGRGCAHLGPESAHDLNARVQTLDAREPRSRLARTAKRMTTMRNPLVNRHRRARNILTRWTARPLRMAAVVTALGGALLCGDAFAQTHVRIGLIGTNESQLPILIAIDKGYFKDEHLDVETENFSGGGVAVQAFVGGSIDLASFATDHALLLNSRGTQTRFLIGIDRYITHTLVVPIGKGYVGLASLKGKKIGVTAPASYSDNVLRWSLLKAGINPDRDVTIVSVGDGNTAKAALLSGRVDAVMASTPDVLDYQINDPGKTEILYDWRKIPHSGQAVIGLQKWITAHPDAARGVARAVLKAEQTVQTDPDEVRKIIRKQFPNQTDAYIDAYAKIVPDLLSKDGRISKGGYLKMVEIMQTIEPSAKPIDQSQVDLTDQLLGR</sequence>
<evidence type="ECO:0000256" key="1">
    <source>
        <dbReference type="ARBA" id="ARBA00004418"/>
    </source>
</evidence>
<keyword evidence="6" id="KW-1185">Reference proteome</keyword>
<evidence type="ECO:0000259" key="4">
    <source>
        <dbReference type="Pfam" id="PF09084"/>
    </source>
</evidence>
<dbReference type="Pfam" id="PF09084">
    <property type="entry name" value="NMT1"/>
    <property type="match status" value="1"/>
</dbReference>
<protein>
    <submittedName>
        <fullName evidence="5">ABC transporter substrate-binding protein</fullName>
    </submittedName>
</protein>
<comment type="caution">
    <text evidence="5">The sequence shown here is derived from an EMBL/GenBank/DDBJ whole genome shotgun (WGS) entry which is preliminary data.</text>
</comment>
<dbReference type="Proteomes" id="UP000270342">
    <property type="component" value="Unassembled WGS sequence"/>
</dbReference>
<keyword evidence="3" id="KW-0732">Signal</keyword>
<evidence type="ECO:0000256" key="3">
    <source>
        <dbReference type="ARBA" id="ARBA00022729"/>
    </source>
</evidence>
<dbReference type="PANTHER" id="PTHR30024:SF47">
    <property type="entry name" value="TAURINE-BINDING PERIPLASMIC PROTEIN"/>
    <property type="match status" value="1"/>
</dbReference>
<reference evidence="5 6" key="1">
    <citation type="submission" date="2018-10" db="EMBL/GenBank/DDBJ databases">
        <title>Robbsia sp. DHC34, isolated from soil.</title>
        <authorList>
            <person name="Gao Z.-H."/>
            <person name="Qiu L.-H."/>
        </authorList>
    </citation>
    <scope>NUCLEOTIDE SEQUENCE [LARGE SCALE GENOMIC DNA]</scope>
    <source>
        <strain evidence="5 6">DHC34</strain>
    </source>
</reference>
<dbReference type="PANTHER" id="PTHR30024">
    <property type="entry name" value="ALIPHATIC SULFONATES-BINDING PROTEIN-RELATED"/>
    <property type="match status" value="1"/>
</dbReference>
<proteinExistence type="inferred from homology"/>
<dbReference type="CDD" id="cd01008">
    <property type="entry name" value="PBP2_NrtA_SsuA_CpmA_like"/>
    <property type="match status" value="1"/>
</dbReference>
<gene>
    <name evidence="5" type="ORF">D7S86_16030</name>
</gene>
<dbReference type="Gene3D" id="3.40.190.10">
    <property type="entry name" value="Periplasmic binding protein-like II"/>
    <property type="match status" value="2"/>
</dbReference>
<dbReference type="OrthoDB" id="9806288at2"/>
<dbReference type="SUPFAM" id="SSF53850">
    <property type="entry name" value="Periplasmic binding protein-like II"/>
    <property type="match status" value="1"/>
</dbReference>
<comment type="subcellular location">
    <subcellularLocation>
        <location evidence="1">Periplasm</location>
    </subcellularLocation>
</comment>
<dbReference type="AlphaFoldDB" id="A0A494Y1M6"/>
<evidence type="ECO:0000313" key="6">
    <source>
        <dbReference type="Proteomes" id="UP000270342"/>
    </source>
</evidence>
<dbReference type="InterPro" id="IPR015168">
    <property type="entry name" value="SsuA/THI5"/>
</dbReference>
<dbReference type="GO" id="GO:0042597">
    <property type="term" value="C:periplasmic space"/>
    <property type="evidence" value="ECO:0007669"/>
    <property type="project" value="UniProtKB-SubCell"/>
</dbReference>
<organism evidence="5 6">
    <name type="scientific">Pararobbsia silviterrae</name>
    <dbReference type="NCBI Taxonomy" id="1792498"/>
    <lineage>
        <taxon>Bacteria</taxon>
        <taxon>Pseudomonadati</taxon>
        <taxon>Pseudomonadota</taxon>
        <taxon>Betaproteobacteria</taxon>
        <taxon>Burkholderiales</taxon>
        <taxon>Burkholderiaceae</taxon>
        <taxon>Pararobbsia</taxon>
    </lineage>
</organism>
<dbReference type="GO" id="GO:0042918">
    <property type="term" value="P:alkanesulfonate transmembrane transport"/>
    <property type="evidence" value="ECO:0007669"/>
    <property type="project" value="TreeGrafter"/>
</dbReference>
<evidence type="ECO:0000256" key="2">
    <source>
        <dbReference type="ARBA" id="ARBA00010742"/>
    </source>
</evidence>
<name>A0A494Y1M6_9BURK</name>
<comment type="similarity">
    <text evidence="2">Belongs to the bacterial solute-binding protein SsuA/TauA family.</text>
</comment>
<dbReference type="EMBL" id="RBZU01000006">
    <property type="protein sequence ID" value="RKP53765.1"/>
    <property type="molecule type" value="Genomic_DNA"/>
</dbReference>
<evidence type="ECO:0000313" key="5">
    <source>
        <dbReference type="EMBL" id="RKP53765.1"/>
    </source>
</evidence>
<feature type="domain" description="SsuA/THI5-like" evidence="4">
    <location>
        <begin position="126"/>
        <end position="337"/>
    </location>
</feature>